<evidence type="ECO:0000259" key="3">
    <source>
        <dbReference type="PROSITE" id="PS50994"/>
    </source>
</evidence>
<dbReference type="Gene3D" id="3.30.420.10">
    <property type="entry name" value="Ribonuclease H-like superfamily/Ribonuclease H"/>
    <property type="match status" value="1"/>
</dbReference>
<reference evidence="4 5" key="1">
    <citation type="journal article" date="2018" name="Cell">
        <title>The Chara Genome: Secondary Complexity and Implications for Plant Terrestrialization.</title>
        <authorList>
            <person name="Nishiyama T."/>
            <person name="Sakayama H."/>
            <person name="Vries J.D."/>
            <person name="Buschmann H."/>
            <person name="Saint-Marcoux D."/>
            <person name="Ullrich K.K."/>
            <person name="Haas F.B."/>
            <person name="Vanderstraeten L."/>
            <person name="Becker D."/>
            <person name="Lang D."/>
            <person name="Vosolsobe S."/>
            <person name="Rombauts S."/>
            <person name="Wilhelmsson P.K.I."/>
            <person name="Janitza P."/>
            <person name="Kern R."/>
            <person name="Heyl A."/>
            <person name="Rumpler F."/>
            <person name="Villalobos L.I.A.C."/>
            <person name="Clay J.M."/>
            <person name="Skokan R."/>
            <person name="Toyoda A."/>
            <person name="Suzuki Y."/>
            <person name="Kagoshima H."/>
            <person name="Schijlen E."/>
            <person name="Tajeshwar N."/>
            <person name="Catarino B."/>
            <person name="Hetherington A.J."/>
            <person name="Saltykova A."/>
            <person name="Bonnot C."/>
            <person name="Breuninger H."/>
            <person name="Symeonidi A."/>
            <person name="Radhakrishnan G.V."/>
            <person name="Van Nieuwerburgh F."/>
            <person name="Deforce D."/>
            <person name="Chang C."/>
            <person name="Karol K.G."/>
            <person name="Hedrich R."/>
            <person name="Ulvskov P."/>
            <person name="Glockner G."/>
            <person name="Delwiche C.F."/>
            <person name="Petrasek J."/>
            <person name="Van de Peer Y."/>
            <person name="Friml J."/>
            <person name="Beilby M."/>
            <person name="Dolan L."/>
            <person name="Kohara Y."/>
            <person name="Sugano S."/>
            <person name="Fujiyama A."/>
            <person name="Delaux P.-M."/>
            <person name="Quint M."/>
            <person name="TheiBen G."/>
            <person name="Hagemann M."/>
            <person name="Harholt J."/>
            <person name="Dunand C."/>
            <person name="Zachgo S."/>
            <person name="Langdale J."/>
            <person name="Maumus F."/>
            <person name="Straeten D.V.D."/>
            <person name="Gould S.B."/>
            <person name="Rensing S.A."/>
        </authorList>
    </citation>
    <scope>NUCLEOTIDE SEQUENCE [LARGE SCALE GENOMIC DNA]</scope>
    <source>
        <strain evidence="4 5">S276</strain>
    </source>
</reference>
<sequence>MSDRDTTSEDDRILRSAKCSIAHVALGPEGDRLLFRQLRERQQQQRRARVAEANRAFASEAAALAAMATAAQQSSQTSSSGAVGSTVAQTLSQSTGVMASQPIVLTSDEIAIQQAALQEAQLQKALGEIKAEKERMIRRRARMQRRQADVSENQLVGEANINMHNFPSFSKKALDLEAKIGHGQTPTTDGRKKSLPPNWKAKGRIMFVDNNGFTIELDDDFQAGVGSERDKPRTQAPLGLLKPLPIPERPGESLSMDFMDMLVTSKSGMRYVYIIVDRFSKYARLVAMPTTTKTEYVIKLFKENWVKDFGLPKSSVSDRDVRFTSELWKTAAAEQGTQLQMTSGNHPEANGQAEQLNRAVQHLLRDYIKPNQVDWDEKLALIASLYNNVVHSATGMSPNSLLLTFKPRLPSDFLLPKNQPSAAPGTLEFAYQYEHLMQLAVE</sequence>
<dbReference type="PANTHER" id="PTHR37984">
    <property type="entry name" value="PROTEIN CBG26694"/>
    <property type="match status" value="1"/>
</dbReference>
<proteinExistence type="predicted"/>
<feature type="domain" description="Integrase catalytic" evidence="3">
    <location>
        <begin position="246"/>
        <end position="406"/>
    </location>
</feature>
<accession>A0A388K815</accession>
<dbReference type="OrthoDB" id="2013610at2759"/>
<gene>
    <name evidence="4" type="ORF">CBR_g57084</name>
</gene>
<dbReference type="Gramene" id="GBG66205">
    <property type="protein sequence ID" value="GBG66205"/>
    <property type="gene ID" value="CBR_g57084"/>
</dbReference>
<keyword evidence="5" id="KW-1185">Reference proteome</keyword>
<evidence type="ECO:0000313" key="4">
    <source>
        <dbReference type="EMBL" id="GBG66205.1"/>
    </source>
</evidence>
<dbReference type="Proteomes" id="UP000265515">
    <property type="component" value="Unassembled WGS sequence"/>
</dbReference>
<protein>
    <recommendedName>
        <fullName evidence="3">Integrase catalytic domain-containing protein</fullName>
    </recommendedName>
</protein>
<feature type="coiled-coil region" evidence="1">
    <location>
        <begin position="112"/>
        <end position="146"/>
    </location>
</feature>
<organism evidence="4 5">
    <name type="scientific">Chara braunii</name>
    <name type="common">Braun's stonewort</name>
    <dbReference type="NCBI Taxonomy" id="69332"/>
    <lineage>
        <taxon>Eukaryota</taxon>
        <taxon>Viridiplantae</taxon>
        <taxon>Streptophyta</taxon>
        <taxon>Charophyceae</taxon>
        <taxon>Charales</taxon>
        <taxon>Characeae</taxon>
        <taxon>Chara</taxon>
    </lineage>
</organism>
<dbReference type="SUPFAM" id="SSF53098">
    <property type="entry name" value="Ribonuclease H-like"/>
    <property type="match status" value="1"/>
</dbReference>
<dbReference type="InterPro" id="IPR001584">
    <property type="entry name" value="Integrase_cat-core"/>
</dbReference>
<dbReference type="EMBL" id="BFEA01000070">
    <property type="protein sequence ID" value="GBG66205.1"/>
    <property type="molecule type" value="Genomic_DNA"/>
</dbReference>
<comment type="caution">
    <text evidence="4">The sequence shown here is derived from an EMBL/GenBank/DDBJ whole genome shotgun (WGS) entry which is preliminary data.</text>
</comment>
<dbReference type="InterPro" id="IPR036397">
    <property type="entry name" value="RNaseH_sf"/>
</dbReference>
<dbReference type="Pfam" id="PF00665">
    <property type="entry name" value="rve"/>
    <property type="match status" value="1"/>
</dbReference>
<dbReference type="InterPro" id="IPR012337">
    <property type="entry name" value="RNaseH-like_sf"/>
</dbReference>
<evidence type="ECO:0000256" key="1">
    <source>
        <dbReference type="SAM" id="Coils"/>
    </source>
</evidence>
<evidence type="ECO:0000313" key="5">
    <source>
        <dbReference type="Proteomes" id="UP000265515"/>
    </source>
</evidence>
<keyword evidence="1" id="KW-0175">Coiled coil</keyword>
<dbReference type="PROSITE" id="PS50994">
    <property type="entry name" value="INTEGRASE"/>
    <property type="match status" value="1"/>
</dbReference>
<dbReference type="GO" id="GO:0003676">
    <property type="term" value="F:nucleic acid binding"/>
    <property type="evidence" value="ECO:0007669"/>
    <property type="project" value="InterPro"/>
</dbReference>
<dbReference type="GO" id="GO:0015074">
    <property type="term" value="P:DNA integration"/>
    <property type="evidence" value="ECO:0007669"/>
    <property type="project" value="InterPro"/>
</dbReference>
<evidence type="ECO:0000256" key="2">
    <source>
        <dbReference type="SAM" id="MobiDB-lite"/>
    </source>
</evidence>
<dbReference type="AlphaFoldDB" id="A0A388K815"/>
<name>A0A388K815_CHABU</name>
<feature type="region of interest" description="Disordered" evidence="2">
    <location>
        <begin position="226"/>
        <end position="245"/>
    </location>
</feature>
<dbReference type="InterPro" id="IPR050951">
    <property type="entry name" value="Retrovirus_Pol_polyprotein"/>
</dbReference>
<dbReference type="PANTHER" id="PTHR37984:SF5">
    <property type="entry name" value="PROTEIN NYNRIN-LIKE"/>
    <property type="match status" value="1"/>
</dbReference>